<keyword evidence="2" id="KW-1185">Reference proteome</keyword>
<name>A0ACC0UZ44_9HYPO</name>
<dbReference type="EMBL" id="CM047944">
    <property type="protein sequence ID" value="KAI9899414.1"/>
    <property type="molecule type" value="Genomic_DNA"/>
</dbReference>
<gene>
    <name evidence="1" type="ORF">N3K66_005875</name>
</gene>
<reference evidence="1" key="1">
    <citation type="submission" date="2022-10" db="EMBL/GenBank/DDBJ databases">
        <title>Complete Genome of Trichothecium roseum strain YXFP-22015, a Plant Pathogen Isolated from Citrus.</title>
        <authorList>
            <person name="Wang Y."/>
            <person name="Zhu L."/>
        </authorList>
    </citation>
    <scope>NUCLEOTIDE SEQUENCE</scope>
    <source>
        <strain evidence="1">YXFP-22015</strain>
    </source>
</reference>
<accession>A0ACC0UZ44</accession>
<proteinExistence type="predicted"/>
<sequence length="408" mass="43205">MSSSTAPIPSDIEIGIICALPKEANAVRAIMDVSSNGHQSQNIRSHSSSGTRPSGDNNSYTYGKIGPHHVVMAHVPGMGKVATSNVAANMARTFGKMQLALLVGLCGGVPDPQGESGAGAKLGDVVIGDSVAQYDLSKQLPDDRVRKRDVGDVIGRPDNRVRSFAAKLRSVGEELRRQTGEALAELVRGSPDLARKKLWDVVYEPDYWHLHRSGESSAACRTCVPGERTCDGARAASCETLGCESWDDRNGVKRATSVRASSLRPAVHFGTVACGDTVMKSGEHRDRVARDTGAVALEMESAGVWDNLPCLAVKAVCDYADSHKSKAWQEVASLAAAACAKVVLEQWTGTENTSALPEARQVNTANVDFSGTFSGGNNVGQVIGRNSYSSGKNNNFGSGTYNMGVPAW</sequence>
<organism evidence="1 2">
    <name type="scientific">Trichothecium roseum</name>
    <dbReference type="NCBI Taxonomy" id="47278"/>
    <lineage>
        <taxon>Eukaryota</taxon>
        <taxon>Fungi</taxon>
        <taxon>Dikarya</taxon>
        <taxon>Ascomycota</taxon>
        <taxon>Pezizomycotina</taxon>
        <taxon>Sordariomycetes</taxon>
        <taxon>Hypocreomycetidae</taxon>
        <taxon>Hypocreales</taxon>
        <taxon>Hypocreales incertae sedis</taxon>
        <taxon>Trichothecium</taxon>
    </lineage>
</organism>
<comment type="caution">
    <text evidence="1">The sequence shown here is derived from an EMBL/GenBank/DDBJ whole genome shotgun (WGS) entry which is preliminary data.</text>
</comment>
<evidence type="ECO:0000313" key="2">
    <source>
        <dbReference type="Proteomes" id="UP001163324"/>
    </source>
</evidence>
<dbReference type="Proteomes" id="UP001163324">
    <property type="component" value="Chromosome 5"/>
</dbReference>
<evidence type="ECO:0000313" key="1">
    <source>
        <dbReference type="EMBL" id="KAI9899414.1"/>
    </source>
</evidence>
<protein>
    <submittedName>
        <fullName evidence="1">Uncharacterized protein</fullName>
    </submittedName>
</protein>